<keyword evidence="4" id="KW-1185">Reference proteome</keyword>
<organism evidence="2 4">
    <name type="scientific">Alkalihalobacillus alcalophilus ATCC 27647 = CGMCC 1.3604</name>
    <dbReference type="NCBI Taxonomy" id="1218173"/>
    <lineage>
        <taxon>Bacteria</taxon>
        <taxon>Bacillati</taxon>
        <taxon>Bacillota</taxon>
        <taxon>Bacilli</taxon>
        <taxon>Bacillales</taxon>
        <taxon>Bacillaceae</taxon>
        <taxon>Alkalihalobacillus</taxon>
    </lineage>
</organism>
<dbReference type="Proteomes" id="UP000297014">
    <property type="component" value="Unassembled WGS sequence"/>
</dbReference>
<protein>
    <submittedName>
        <fullName evidence="2">Uncharacterized protein</fullName>
    </submittedName>
</protein>
<evidence type="ECO:0000313" key="5">
    <source>
        <dbReference type="Proteomes" id="UP000297014"/>
    </source>
</evidence>
<comment type="caution">
    <text evidence="2">The sequence shown here is derived from an EMBL/GenBank/DDBJ whole genome shotgun (WGS) entry which is preliminary data.</text>
</comment>
<gene>
    <name evidence="3" type="ORF">AJ85_12900</name>
    <name evidence="2" type="ORF">BALCAV_0207130</name>
</gene>
<accession>A0A094WPI7</accession>
<dbReference type="AlphaFoldDB" id="A0A094WPI7"/>
<evidence type="ECO:0000313" key="2">
    <source>
        <dbReference type="EMBL" id="KGA97928.1"/>
    </source>
</evidence>
<dbReference type="EMBL" id="ALPT02000018">
    <property type="protein sequence ID" value="KGA97928.1"/>
    <property type="molecule type" value="Genomic_DNA"/>
</dbReference>
<reference evidence="3 5" key="2">
    <citation type="submission" date="2014-01" db="EMBL/GenBank/DDBJ databases">
        <title>Draft genome sequencing of Bacillus alcalophilus CGMCC 1.3604.</title>
        <authorList>
            <person name="Yang J."/>
            <person name="Diao L."/>
            <person name="Yang S."/>
        </authorList>
    </citation>
    <scope>NUCLEOTIDE SEQUENCE [LARGE SCALE GENOMIC DNA]</scope>
    <source>
        <strain evidence="3 5">CGMCC 1.3604</strain>
    </source>
</reference>
<dbReference type="eggNOG" id="ENOG5030619">
    <property type="taxonomic scope" value="Bacteria"/>
</dbReference>
<reference evidence="2 4" key="1">
    <citation type="journal article" date="2014" name="Genome Announc.">
        <title>Draft Genome Sequence of Bacillus alcalophilus AV1934, a Classic Alkaliphile Isolated from Human Feces in 1934.</title>
        <authorList>
            <person name="Attie O."/>
            <person name="Jayaprakash A."/>
            <person name="Shah H."/>
            <person name="Paulsen I.T."/>
            <person name="Morino M."/>
            <person name="Takahashi Y."/>
            <person name="Narumi I."/>
            <person name="Sachidanandam R."/>
            <person name="Satoh K."/>
            <person name="Ito M."/>
            <person name="Krulwich T.A."/>
        </authorList>
    </citation>
    <scope>NUCLEOTIDE SEQUENCE [LARGE SCALE GENOMIC DNA]</scope>
    <source>
        <strain evidence="2 4">AV1934</strain>
    </source>
</reference>
<feature type="transmembrane region" description="Helical" evidence="1">
    <location>
        <begin position="7"/>
        <end position="27"/>
    </location>
</feature>
<keyword evidence="1" id="KW-1133">Transmembrane helix</keyword>
<dbReference type="Proteomes" id="UP000002754">
    <property type="component" value="Unassembled WGS sequence"/>
</dbReference>
<keyword evidence="1" id="KW-0472">Membrane</keyword>
<evidence type="ECO:0000313" key="3">
    <source>
        <dbReference type="EMBL" id="THG92331.1"/>
    </source>
</evidence>
<evidence type="ECO:0000256" key="1">
    <source>
        <dbReference type="SAM" id="Phobius"/>
    </source>
</evidence>
<evidence type="ECO:0000313" key="4">
    <source>
        <dbReference type="Proteomes" id="UP000002754"/>
    </source>
</evidence>
<dbReference type="RefSeq" id="WP_003322336.1">
    <property type="nucleotide sequence ID" value="NZ_ALPT02000018.1"/>
</dbReference>
<sequence length="199" mass="23073">MALIKNKIFLLVGILVTVTVLILISNLGTDVIYDRSHANVLEYESLEELEKEVDLVIEAQVIGNSKNVKNPTEVKESPYQLENPYVGYTTTDIKVKKVLIEDVQRQKLTNPEKIIQIIEPMYQVEGENTIITFNDYSPLMKGNNYILFLTWHEEREQYEIHALSKGKYSVDGTDTDEEKLTKDNKNYQDLRKQVIDKYK</sequence>
<name>A0A094WPI7_ALKAL</name>
<keyword evidence="1" id="KW-0812">Transmembrane</keyword>
<dbReference type="EMBL" id="JALP01000004">
    <property type="protein sequence ID" value="THG92331.1"/>
    <property type="molecule type" value="Genomic_DNA"/>
</dbReference>
<dbReference type="OrthoDB" id="2611907at2"/>
<proteinExistence type="predicted"/>